<feature type="domain" description="RNA polymerase Rpb4/RPC9 core" evidence="8">
    <location>
        <begin position="1"/>
        <end position="153"/>
    </location>
</feature>
<dbReference type="InterPro" id="IPR005574">
    <property type="entry name" value="Rpb4/RPC9"/>
</dbReference>
<organism evidence="9 10">
    <name type="scientific">Glarea lozoyensis (strain ATCC 20868 / MF5171)</name>
    <dbReference type="NCBI Taxonomy" id="1116229"/>
    <lineage>
        <taxon>Eukaryota</taxon>
        <taxon>Fungi</taxon>
        <taxon>Dikarya</taxon>
        <taxon>Ascomycota</taxon>
        <taxon>Pezizomycotina</taxon>
        <taxon>Leotiomycetes</taxon>
        <taxon>Helotiales</taxon>
        <taxon>Helotiaceae</taxon>
        <taxon>Glarea</taxon>
    </lineage>
</organism>
<evidence type="ECO:0000256" key="6">
    <source>
        <dbReference type="ARBA" id="ARBA00023242"/>
    </source>
</evidence>
<keyword evidence="5" id="KW-0804">Transcription</keyword>
<feature type="compositionally biased region" description="Basic and acidic residues" evidence="7">
    <location>
        <begin position="155"/>
        <end position="187"/>
    </location>
</feature>
<dbReference type="KEGG" id="glz:GLAREA_00560"/>
<dbReference type="Pfam" id="PF03874">
    <property type="entry name" value="RNA_pol_Rpb4"/>
    <property type="match status" value="1"/>
</dbReference>
<dbReference type="STRING" id="1116229.S3CUT5"/>
<reference evidence="9 10" key="1">
    <citation type="journal article" date="2013" name="BMC Genomics">
        <title>Genomics-driven discovery of the pneumocandin biosynthetic gene cluster in the fungus Glarea lozoyensis.</title>
        <authorList>
            <person name="Chen L."/>
            <person name="Yue Q."/>
            <person name="Zhang X."/>
            <person name="Xiang M."/>
            <person name="Wang C."/>
            <person name="Li S."/>
            <person name="Che Y."/>
            <person name="Ortiz-Lopez F.J."/>
            <person name="Bills G.F."/>
            <person name="Liu X."/>
            <person name="An Z."/>
        </authorList>
    </citation>
    <scope>NUCLEOTIDE SEQUENCE [LARGE SCALE GENOMIC DNA]</scope>
    <source>
        <strain evidence="10">ATCC 20868 / MF5171</strain>
    </source>
</reference>
<protein>
    <recommendedName>
        <fullName evidence="3">DNA-directed RNA polymerase III subunit RPC9</fullName>
    </recommendedName>
</protein>
<evidence type="ECO:0000313" key="9">
    <source>
        <dbReference type="EMBL" id="EPE29400.1"/>
    </source>
</evidence>
<dbReference type="Proteomes" id="UP000016922">
    <property type="component" value="Unassembled WGS sequence"/>
</dbReference>
<dbReference type="PANTHER" id="PTHR15561">
    <property type="entry name" value="CALCITONIN GENE-RELATED PEPTIDE-RECEPTOR COMPONENT PROTEIN"/>
    <property type="match status" value="1"/>
</dbReference>
<dbReference type="PANTHER" id="PTHR15561:SF0">
    <property type="entry name" value="DNA-DIRECTED RNA POLYMERASE III SUBUNIT RPC9"/>
    <property type="match status" value="1"/>
</dbReference>
<dbReference type="InterPro" id="IPR038846">
    <property type="entry name" value="RPC9"/>
</dbReference>
<proteinExistence type="inferred from homology"/>
<keyword evidence="6" id="KW-0539">Nucleus</keyword>
<name>S3CUT5_GLAL2</name>
<dbReference type="RefSeq" id="XP_008083509.1">
    <property type="nucleotide sequence ID" value="XM_008085318.1"/>
</dbReference>
<evidence type="ECO:0000256" key="5">
    <source>
        <dbReference type="ARBA" id="ARBA00023163"/>
    </source>
</evidence>
<evidence type="ECO:0000256" key="7">
    <source>
        <dbReference type="SAM" id="MobiDB-lite"/>
    </source>
</evidence>
<dbReference type="EMBL" id="KE145367">
    <property type="protein sequence ID" value="EPE29400.1"/>
    <property type="molecule type" value="Genomic_DNA"/>
</dbReference>
<gene>
    <name evidence="9" type="ORF">GLAREA_00560</name>
</gene>
<dbReference type="AlphaFoldDB" id="S3CUT5"/>
<dbReference type="OMA" id="WGMHNLA"/>
<dbReference type="HOGENOM" id="CLU_092529_3_1_1"/>
<dbReference type="SMART" id="SM00657">
    <property type="entry name" value="RPOL4c"/>
    <property type="match status" value="1"/>
</dbReference>
<evidence type="ECO:0000313" key="10">
    <source>
        <dbReference type="Proteomes" id="UP000016922"/>
    </source>
</evidence>
<dbReference type="GO" id="GO:0005666">
    <property type="term" value="C:RNA polymerase III complex"/>
    <property type="evidence" value="ECO:0007669"/>
    <property type="project" value="InterPro"/>
</dbReference>
<dbReference type="GeneID" id="19459618"/>
<feature type="region of interest" description="Disordered" evidence="7">
    <location>
        <begin position="154"/>
        <end position="187"/>
    </location>
</feature>
<evidence type="ECO:0000259" key="8">
    <source>
        <dbReference type="SMART" id="SM00657"/>
    </source>
</evidence>
<comment type="similarity">
    <text evidence="2">Belongs to the eukaryotic RPC9 RNA polymerase subunit family.</text>
</comment>
<evidence type="ECO:0000256" key="4">
    <source>
        <dbReference type="ARBA" id="ARBA00022478"/>
    </source>
</evidence>
<dbReference type="InterPro" id="IPR006590">
    <property type="entry name" value="RNA_pol_Rpb4/RPC9_core"/>
</dbReference>
<accession>S3CUT5</accession>
<dbReference type="GO" id="GO:0000166">
    <property type="term" value="F:nucleotide binding"/>
    <property type="evidence" value="ECO:0007669"/>
    <property type="project" value="InterPro"/>
</dbReference>
<keyword evidence="4" id="KW-0240">DNA-directed RNA polymerase</keyword>
<dbReference type="SUPFAM" id="SSF47819">
    <property type="entry name" value="HRDC-like"/>
    <property type="match status" value="1"/>
</dbReference>
<dbReference type="InterPro" id="IPR010997">
    <property type="entry name" value="HRDC-like_sf"/>
</dbReference>
<comment type="subcellular location">
    <subcellularLocation>
        <location evidence="1">Nucleus</location>
    </subcellularLocation>
</comment>
<evidence type="ECO:0000256" key="2">
    <source>
        <dbReference type="ARBA" id="ARBA00006898"/>
    </source>
</evidence>
<dbReference type="OrthoDB" id="1746530at2759"/>
<sequence>MKILEAQSAVLTNYEVYCHLVEQEERYERRKNERIERLKEKKGKGGKLVKFDPSDRRPGNLATLSIELLEYLRAPPSPLGSSPLPYDQGTIKRLLEGLRPWDFTKGEIIMILNLRPTTAANLNTIVEEMVDRFPDEADQEAILNVIIDVLGQPDQKAEREAMDESKDKNKQAEEAHEAAKDEMDVGE</sequence>
<dbReference type="GO" id="GO:0006384">
    <property type="term" value="P:transcription initiation at RNA polymerase III promoter"/>
    <property type="evidence" value="ECO:0007669"/>
    <property type="project" value="InterPro"/>
</dbReference>
<dbReference type="InterPro" id="IPR038324">
    <property type="entry name" value="Rpb4/RPC9_sf"/>
</dbReference>
<evidence type="ECO:0000256" key="3">
    <source>
        <dbReference type="ARBA" id="ARBA00016672"/>
    </source>
</evidence>
<keyword evidence="10" id="KW-1185">Reference proteome</keyword>
<dbReference type="eggNOG" id="KOG4168">
    <property type="taxonomic scope" value="Eukaryota"/>
</dbReference>
<evidence type="ECO:0000256" key="1">
    <source>
        <dbReference type="ARBA" id="ARBA00004123"/>
    </source>
</evidence>
<dbReference type="Gene3D" id="1.20.1250.40">
    <property type="match status" value="1"/>
</dbReference>